<gene>
    <name evidence="1" type="ORF">DPMN_129785</name>
</gene>
<evidence type="ECO:0000313" key="2">
    <source>
        <dbReference type="Proteomes" id="UP000828390"/>
    </source>
</evidence>
<dbReference type="EMBL" id="JAIWYP010000005">
    <property type="protein sequence ID" value="KAH3827842.1"/>
    <property type="molecule type" value="Genomic_DNA"/>
</dbReference>
<evidence type="ECO:0000313" key="1">
    <source>
        <dbReference type="EMBL" id="KAH3827842.1"/>
    </source>
</evidence>
<accession>A0A9D4K0V3</accession>
<proteinExistence type="predicted"/>
<dbReference type="AlphaFoldDB" id="A0A9D4K0V3"/>
<keyword evidence="2" id="KW-1185">Reference proteome</keyword>
<name>A0A9D4K0V3_DREPO</name>
<reference evidence="1" key="2">
    <citation type="submission" date="2020-11" db="EMBL/GenBank/DDBJ databases">
        <authorList>
            <person name="McCartney M.A."/>
            <person name="Auch B."/>
            <person name="Kono T."/>
            <person name="Mallez S."/>
            <person name="Becker A."/>
            <person name="Gohl D.M."/>
            <person name="Silverstein K.A.T."/>
            <person name="Koren S."/>
            <person name="Bechman K.B."/>
            <person name="Herman A."/>
            <person name="Abrahante J.E."/>
            <person name="Garbe J."/>
        </authorList>
    </citation>
    <scope>NUCLEOTIDE SEQUENCE</scope>
    <source>
        <strain evidence="1">Duluth1</strain>
        <tissue evidence="1">Whole animal</tissue>
    </source>
</reference>
<protein>
    <submittedName>
        <fullName evidence="1">Uncharacterized protein</fullName>
    </submittedName>
</protein>
<dbReference type="Proteomes" id="UP000828390">
    <property type="component" value="Unassembled WGS sequence"/>
</dbReference>
<sequence>MEVRYYCSKECQGNLQIVSAWSSGIPGFPSCKHLQELLLRHRVLILPTKPTKETLG</sequence>
<comment type="caution">
    <text evidence="1">The sequence shown here is derived from an EMBL/GenBank/DDBJ whole genome shotgun (WGS) entry which is preliminary data.</text>
</comment>
<reference evidence="1" key="1">
    <citation type="journal article" date="2019" name="bioRxiv">
        <title>The Genome of the Zebra Mussel, Dreissena polymorpha: A Resource for Invasive Species Research.</title>
        <authorList>
            <person name="McCartney M.A."/>
            <person name="Auch B."/>
            <person name="Kono T."/>
            <person name="Mallez S."/>
            <person name="Zhang Y."/>
            <person name="Obille A."/>
            <person name="Becker A."/>
            <person name="Abrahante J.E."/>
            <person name="Garbe J."/>
            <person name="Badalamenti J.P."/>
            <person name="Herman A."/>
            <person name="Mangelson H."/>
            <person name="Liachko I."/>
            <person name="Sullivan S."/>
            <person name="Sone E.D."/>
            <person name="Koren S."/>
            <person name="Silverstein K.A.T."/>
            <person name="Beckman K.B."/>
            <person name="Gohl D.M."/>
        </authorList>
    </citation>
    <scope>NUCLEOTIDE SEQUENCE</scope>
    <source>
        <strain evidence="1">Duluth1</strain>
        <tissue evidence="1">Whole animal</tissue>
    </source>
</reference>
<organism evidence="1 2">
    <name type="scientific">Dreissena polymorpha</name>
    <name type="common">Zebra mussel</name>
    <name type="synonym">Mytilus polymorpha</name>
    <dbReference type="NCBI Taxonomy" id="45954"/>
    <lineage>
        <taxon>Eukaryota</taxon>
        <taxon>Metazoa</taxon>
        <taxon>Spiralia</taxon>
        <taxon>Lophotrochozoa</taxon>
        <taxon>Mollusca</taxon>
        <taxon>Bivalvia</taxon>
        <taxon>Autobranchia</taxon>
        <taxon>Heteroconchia</taxon>
        <taxon>Euheterodonta</taxon>
        <taxon>Imparidentia</taxon>
        <taxon>Neoheterodontei</taxon>
        <taxon>Myida</taxon>
        <taxon>Dreissenoidea</taxon>
        <taxon>Dreissenidae</taxon>
        <taxon>Dreissena</taxon>
    </lineage>
</organism>